<protein>
    <submittedName>
        <fullName evidence="3">Uncharacterized protein</fullName>
    </submittedName>
</protein>
<gene>
    <name evidence="2" type="ORF">TAT_000111800</name>
    <name evidence="3" type="ORF">TAV_000111100</name>
</gene>
<name>A0A3B0MKS4_THEAN</name>
<evidence type="ECO:0000313" key="3">
    <source>
        <dbReference type="EMBL" id="SVP90405.1"/>
    </source>
</evidence>
<dbReference type="AlphaFoldDB" id="A0A3B0MKS4"/>
<dbReference type="EMBL" id="UIVS01000001">
    <property type="protein sequence ID" value="SVP90405.1"/>
    <property type="molecule type" value="Genomic_DNA"/>
</dbReference>
<sequence length="134" mass="16323">MRTIVGTKKELVLEVKDLKVYIKELEKMIKYYKKAAEKQENLRSLYCKYEKLKEEYEKIKKTNENEKKEDIVCLKKEHSETHYKWNKIKKLTNEVVQMLSEMNEVSQKDFMENLGLERDENCIEEELYYPKNVE</sequence>
<feature type="coiled-coil region" evidence="1">
    <location>
        <begin position="8"/>
        <end position="108"/>
    </location>
</feature>
<evidence type="ECO:0000256" key="1">
    <source>
        <dbReference type="SAM" id="Coils"/>
    </source>
</evidence>
<dbReference type="EMBL" id="UIVT01000001">
    <property type="protein sequence ID" value="SVP89265.1"/>
    <property type="molecule type" value="Genomic_DNA"/>
</dbReference>
<keyword evidence="1" id="KW-0175">Coiled coil</keyword>
<organism evidence="3">
    <name type="scientific">Theileria annulata</name>
    <dbReference type="NCBI Taxonomy" id="5874"/>
    <lineage>
        <taxon>Eukaryota</taxon>
        <taxon>Sar</taxon>
        <taxon>Alveolata</taxon>
        <taxon>Apicomplexa</taxon>
        <taxon>Aconoidasida</taxon>
        <taxon>Piroplasmida</taxon>
        <taxon>Theileriidae</taxon>
        <taxon>Theileria</taxon>
    </lineage>
</organism>
<accession>A0A3B0MKS4</accession>
<evidence type="ECO:0000313" key="2">
    <source>
        <dbReference type="EMBL" id="SVP89265.1"/>
    </source>
</evidence>
<reference evidence="3" key="1">
    <citation type="submission" date="2018-07" db="EMBL/GenBank/DDBJ databases">
        <authorList>
            <person name="Quirk P.G."/>
            <person name="Krulwich T.A."/>
        </authorList>
    </citation>
    <scope>NUCLEOTIDE SEQUENCE</scope>
    <source>
        <strain evidence="3">Anand</strain>
    </source>
</reference>
<proteinExistence type="predicted"/>